<evidence type="ECO:0000313" key="4">
    <source>
        <dbReference type="Proteomes" id="UP000251577"/>
    </source>
</evidence>
<dbReference type="InterPro" id="IPR029058">
    <property type="entry name" value="AB_hydrolase_fold"/>
</dbReference>
<dbReference type="RefSeq" id="WP_113630802.1">
    <property type="nucleotide sequence ID" value="NZ_QHCV01000046.1"/>
</dbReference>
<comment type="caution">
    <text evidence="3">The sequence shown here is derived from an EMBL/GenBank/DDBJ whole genome shotgun (WGS) entry which is preliminary data.</text>
</comment>
<dbReference type="SUPFAM" id="SSF82171">
    <property type="entry name" value="DPP6 N-terminal domain-like"/>
    <property type="match status" value="1"/>
</dbReference>
<dbReference type="SUPFAM" id="SSF53474">
    <property type="entry name" value="alpha/beta-Hydrolases"/>
    <property type="match status" value="1"/>
</dbReference>
<organism evidence="3 4">
    <name type="scientific">Corynebacterium heidelbergense</name>
    <dbReference type="NCBI Taxonomy" id="2055947"/>
    <lineage>
        <taxon>Bacteria</taxon>
        <taxon>Bacillati</taxon>
        <taxon>Actinomycetota</taxon>
        <taxon>Actinomycetes</taxon>
        <taxon>Mycobacteriales</taxon>
        <taxon>Corynebacteriaceae</taxon>
        <taxon>Corynebacterium</taxon>
    </lineage>
</organism>
<protein>
    <submittedName>
        <fullName evidence="3">S9 family peptidase</fullName>
    </submittedName>
</protein>
<dbReference type="AlphaFoldDB" id="A0A364V5T5"/>
<dbReference type="PRINTS" id="PR00862">
    <property type="entry name" value="PROLIGOPTASE"/>
</dbReference>
<evidence type="ECO:0000313" key="3">
    <source>
        <dbReference type="EMBL" id="RAV31966.1"/>
    </source>
</evidence>
<dbReference type="InterPro" id="IPR011042">
    <property type="entry name" value="6-blade_b-propeller_TolB-like"/>
</dbReference>
<dbReference type="GO" id="GO:0004252">
    <property type="term" value="F:serine-type endopeptidase activity"/>
    <property type="evidence" value="ECO:0007669"/>
    <property type="project" value="InterPro"/>
</dbReference>
<dbReference type="InterPro" id="IPR001375">
    <property type="entry name" value="Peptidase_S9_cat"/>
</dbReference>
<dbReference type="GO" id="GO:0006508">
    <property type="term" value="P:proteolysis"/>
    <property type="evidence" value="ECO:0007669"/>
    <property type="project" value="InterPro"/>
</dbReference>
<dbReference type="Pfam" id="PF00326">
    <property type="entry name" value="Peptidase_S9"/>
    <property type="match status" value="1"/>
</dbReference>
<name>A0A364V5T5_9CORY</name>
<reference evidence="3 4" key="1">
    <citation type="journal article" date="2018" name="Syst. Appl. Microbiol.">
        <title>Corynebacterium heidelbergense sp. nov., isolated from the preen glands of Egyptian geese (Alopochen aegyptiacus).</title>
        <authorList>
            <person name="Braun M.S."/>
            <person name="Wang E."/>
            <person name="Zimmermann S."/>
            <person name="Wink M."/>
        </authorList>
    </citation>
    <scope>NUCLEOTIDE SEQUENCE [LARGE SCALE GENOMIC DNA]</scope>
    <source>
        <strain evidence="3 4">647</strain>
    </source>
</reference>
<dbReference type="Proteomes" id="UP000251577">
    <property type="component" value="Unassembled WGS sequence"/>
</dbReference>
<evidence type="ECO:0000256" key="1">
    <source>
        <dbReference type="ARBA" id="ARBA00022801"/>
    </source>
</evidence>
<gene>
    <name evidence="3" type="ORF">DLJ54_05610</name>
</gene>
<dbReference type="PANTHER" id="PTHR42776:SF27">
    <property type="entry name" value="DIPEPTIDYL PEPTIDASE FAMILY MEMBER 6"/>
    <property type="match status" value="1"/>
</dbReference>
<dbReference type="PANTHER" id="PTHR42776">
    <property type="entry name" value="SERINE PEPTIDASE S9 FAMILY MEMBER"/>
    <property type="match status" value="1"/>
</dbReference>
<keyword evidence="1" id="KW-0378">Hydrolase</keyword>
<accession>A0A364V5T5</accession>
<feature type="domain" description="Peptidase S9 prolyl oligopeptidase catalytic" evidence="2">
    <location>
        <begin position="418"/>
        <end position="614"/>
    </location>
</feature>
<evidence type="ECO:0000259" key="2">
    <source>
        <dbReference type="Pfam" id="PF00326"/>
    </source>
</evidence>
<keyword evidence="4" id="KW-1185">Reference proteome</keyword>
<dbReference type="EMBL" id="QHCV01000046">
    <property type="protein sequence ID" value="RAV31966.1"/>
    <property type="molecule type" value="Genomic_DNA"/>
</dbReference>
<dbReference type="Gene3D" id="2.120.10.30">
    <property type="entry name" value="TolB, C-terminal domain"/>
    <property type="match status" value="1"/>
</dbReference>
<dbReference type="InterPro" id="IPR002470">
    <property type="entry name" value="Peptidase_S9A"/>
</dbReference>
<proteinExistence type="predicted"/>
<sequence length="617" mass="67419">MRHTYGPSLSPIGDEIAFIVRGDEGFPYAVQAPLLPHGVGAERPVRIPVEGPVTRLMHSPDGRWLALEVAPLGTERSEIWLVTTDPSDSGATLVRSPGDARVSLVEWDGQHLAVAAFGADGVTEGRLVNPFTGEYRVLDRRADGMLVDAENGYSLMRVGPRGNRELLLNHPDGSWHPLLPPDPGSTVDEGIILPFTRGQEHPTLLVAGDWGANRRRLLHIVVREGTPEWSVFMASAGCDVEHAVVSRDGSTAAVTWSADGVSTLEIVVLGTDLHPASRQEVKLPGMVTSGLSITDDGSLLAVTAEGPNLPPCVDIISTRTGEIDSLDNVPDTHHEIELASRREQDQPHPARRTRDDTPDLLRYTARDGRELTGWLYRGLDPQGQRVRGRKQPVLLLFHGGPEGQSRPDHHDVISEVIGAGVSVFTPNIRGSAGYGRDFVHADDRYGRFAGITDVADTVAFLVGAEVADPERIVISGRSYGGFLTLMGLTQFPELFAGGICACGMSDLHTFYRDTEPWIASAAYPKYGYPIQDGELLSEFSPLSHADAVRAPVLFIHGRNDTNVPPSEMFQMRQRLAERGMYTDLLYFEDEGHEFVKRQNRALIGHRMVEFLGQCGLL</sequence>
<dbReference type="Gene3D" id="3.40.50.1820">
    <property type="entry name" value="alpha/beta hydrolase"/>
    <property type="match status" value="1"/>
</dbReference>